<dbReference type="Proteomes" id="UP000019374">
    <property type="component" value="Unassembled WGS sequence"/>
</dbReference>
<organism evidence="3 4">
    <name type="scientific">Ophiocordyceps sinensis (strain Co18 / CGMCC 3.14243)</name>
    <name type="common">Yarsagumba caterpillar fungus</name>
    <name type="synonym">Hirsutella sinensis</name>
    <dbReference type="NCBI Taxonomy" id="911162"/>
    <lineage>
        <taxon>Eukaryota</taxon>
        <taxon>Fungi</taxon>
        <taxon>Dikarya</taxon>
        <taxon>Ascomycota</taxon>
        <taxon>Pezizomycotina</taxon>
        <taxon>Sordariomycetes</taxon>
        <taxon>Hypocreomycetidae</taxon>
        <taxon>Hypocreales</taxon>
        <taxon>Ophiocordycipitaceae</taxon>
        <taxon>Ophiocordyceps</taxon>
    </lineage>
</organism>
<dbReference type="eggNOG" id="ENOG502QWAB">
    <property type="taxonomic scope" value="Eukaryota"/>
</dbReference>
<dbReference type="Gene3D" id="2.60.120.620">
    <property type="entry name" value="q2cbj1_9rhob like domain"/>
    <property type="match status" value="1"/>
</dbReference>
<dbReference type="Pfam" id="PF13640">
    <property type="entry name" value="2OG-FeII_Oxy_3"/>
    <property type="match status" value="1"/>
</dbReference>
<evidence type="ECO:0000259" key="2">
    <source>
        <dbReference type="Pfam" id="PF13640"/>
    </source>
</evidence>
<dbReference type="PANTHER" id="PTHR33099">
    <property type="entry name" value="FE2OG DIOXYGENASE DOMAIN-CONTAINING PROTEIN"/>
    <property type="match status" value="1"/>
</dbReference>
<accession>T5AET5</accession>
<evidence type="ECO:0000313" key="3">
    <source>
        <dbReference type="EMBL" id="EQL03970.1"/>
    </source>
</evidence>
<dbReference type="EMBL" id="KE652185">
    <property type="protein sequence ID" value="EQL03970.1"/>
    <property type="molecule type" value="Genomic_DNA"/>
</dbReference>
<evidence type="ECO:0000256" key="1">
    <source>
        <dbReference type="SAM" id="MobiDB-lite"/>
    </source>
</evidence>
<protein>
    <submittedName>
        <fullName evidence="3">2OG-Fe(II) oxygenase superfamily protein</fullName>
    </submittedName>
</protein>
<dbReference type="OrthoDB" id="27483at2759"/>
<feature type="domain" description="Prolyl 4-hydroxylase alpha subunit Fe(2+) 2OG dioxygenase" evidence="2">
    <location>
        <begin position="134"/>
        <end position="226"/>
    </location>
</feature>
<gene>
    <name evidence="3" type="ORF">OCS_00324</name>
</gene>
<dbReference type="HOGENOM" id="CLU_007520_1_0_1"/>
<sequence length="970" mass="107165">MADETQVGGAKSSTGLKQGLLDALSRIQTSGSFASFAGLKKPPPAGLVVDGIGAVTMPLSQSQAAQLVAAARQAPYGKGSETIVDTSVRNTWELDATRFSFEDPAWPGYLESLCRLVGQRLGIDPPIRAEPYKMLLYEKGAMFKPHTDYVFLPISTTHRENPKHVWHSRHCLPSAHQGGDVVVSHCGQKKVFKTSETAQSIVCWYSDVSHEVLPVTSGIRWVLTYNLALDAHTGPASAALQQLETRALGCALRPWLAEDKASRQEPFVYHLLDHDYTEANTSLKALKARDLVQVQALQHASAELPIHIFLALLELEEMGSCYYDHWRNRKSRHRYDESDDDELGFHELQEVFESSCRVKTLVDLEGHVVAKGLRLNQDNVLQQDCFDHLEAEESYEGYMGNSGPTATHWYRTTAVAIVPSDSLVSFFNSFFTSFTCDLNSSSPLECLPLQIRYLARACLGPHAPSSSFAAMQTLCQSLWKDDSGKRAVMGATKPSLAGDVMRDVLKVAFQRPDAAFFEQAVSHQQDRLHTGFFAWMRQQLKLGQGGARSQFQVFEKRISSAVLSYSTFGNRFGAVAQLVPISDDACHADSDSSWVIDWARQTLCSCLDACKSKGLGKDDGPAMLDAALYFQDPHGFLLQTVVPLISSKQDSTAFFLAFLARLREQSTKGPLPAESSMHLYRSLAKSFITKTDFTQAHSPATAEGEAAKKRAHATSSQPQRALSRQRAVSHLALADFFSGIIEASTEGDDLVALLISRLVQDASRLPAGEFHYLWLPLLHDMITTLDSNGIALDTPPYQKLFVAILKAYIHRYVGQEPPRATSLARRGVPCPCRDCVSLNAFLTNPTQIIGRFPVGKDRRMHLHRALDMAGVGCTHLTERIGSPNTLIVTKTLSPVEQRHQAWKARQAKAAEQIRDFEPEDLSLLLGPDYADLLNMAHLDASTEPPRVPHRAAAKRKLPMVEVEVIDLTSD</sequence>
<reference evidence="3 4" key="1">
    <citation type="journal article" date="2013" name="Chin. Sci. Bull.">
        <title>Genome survey uncovers the secrets of sex and lifestyle in caterpillar fungus.</title>
        <authorList>
            <person name="Hu X."/>
            <person name="Zhang Y."/>
            <person name="Xiao G."/>
            <person name="Zheng P."/>
            <person name="Xia Y."/>
            <person name="Zhang X."/>
            <person name="St Leger R.J."/>
            <person name="Liu X."/>
            <person name="Wang C."/>
        </authorList>
    </citation>
    <scope>NUCLEOTIDE SEQUENCE [LARGE SCALE GENOMIC DNA]</scope>
    <source>
        <strain evidence="4">Co18 / CGMCC 3.14243</strain>
        <tissue evidence="3">Fruit-body</tissue>
    </source>
</reference>
<feature type="region of interest" description="Disordered" evidence="1">
    <location>
        <begin position="698"/>
        <end position="722"/>
    </location>
</feature>
<dbReference type="InterPro" id="IPR044862">
    <property type="entry name" value="Pro_4_hyd_alph_FE2OG_OXY"/>
</dbReference>
<name>T5AET5_OPHSC</name>
<dbReference type="PANTHER" id="PTHR33099:SF7">
    <property type="entry name" value="MYND-TYPE DOMAIN-CONTAINING PROTEIN"/>
    <property type="match status" value="1"/>
</dbReference>
<dbReference type="AlphaFoldDB" id="T5AET5"/>
<feature type="compositionally biased region" description="Polar residues" evidence="1">
    <location>
        <begin position="713"/>
        <end position="722"/>
    </location>
</feature>
<dbReference type="PROSITE" id="PS00018">
    <property type="entry name" value="EF_HAND_1"/>
    <property type="match status" value="1"/>
</dbReference>
<dbReference type="InterPro" id="IPR018247">
    <property type="entry name" value="EF_Hand_1_Ca_BS"/>
</dbReference>
<evidence type="ECO:0000313" key="4">
    <source>
        <dbReference type="Proteomes" id="UP000019374"/>
    </source>
</evidence>
<proteinExistence type="predicted"/>